<organism evidence="2 3">
    <name type="scientific">Pseudodesulfovibrio sediminis</name>
    <dbReference type="NCBI Taxonomy" id="2810563"/>
    <lineage>
        <taxon>Bacteria</taxon>
        <taxon>Pseudomonadati</taxon>
        <taxon>Thermodesulfobacteriota</taxon>
        <taxon>Desulfovibrionia</taxon>
        <taxon>Desulfovibrionales</taxon>
        <taxon>Desulfovibrionaceae</taxon>
    </lineage>
</organism>
<evidence type="ECO:0000313" key="2">
    <source>
        <dbReference type="EMBL" id="BCS88613.1"/>
    </source>
</evidence>
<proteinExistence type="predicted"/>
<accession>A0ABM7P6Q9</accession>
<evidence type="ECO:0000313" key="3">
    <source>
        <dbReference type="Proteomes" id="UP001053296"/>
    </source>
</evidence>
<name>A0ABM7P6Q9_9BACT</name>
<sequence length="79" mass="9331">MVHAGAIDSKGAESENERQRKRGRYADGQFCPEILVHERDLFAIRGYCVFKQTFEYWLNNNQKKRIMEAKYNNYIVGRA</sequence>
<dbReference type="Proteomes" id="UP001053296">
    <property type="component" value="Chromosome"/>
</dbReference>
<feature type="region of interest" description="Disordered" evidence="1">
    <location>
        <begin position="1"/>
        <end position="22"/>
    </location>
</feature>
<dbReference type="EMBL" id="AP024485">
    <property type="protein sequence ID" value="BCS88613.1"/>
    <property type="molecule type" value="Genomic_DNA"/>
</dbReference>
<keyword evidence="3" id="KW-1185">Reference proteome</keyword>
<gene>
    <name evidence="2" type="ORF">PSDVSF_18550</name>
</gene>
<protein>
    <submittedName>
        <fullName evidence="2">Uncharacterized protein</fullName>
    </submittedName>
</protein>
<reference evidence="2" key="1">
    <citation type="journal article" date="2022" name="Arch. Microbiol.">
        <title>Pseudodesulfovibrio sediminis sp. nov., a mesophilic and neutrophilic sulfate-reducing bacterium isolated from sediment of a brackish lake.</title>
        <authorList>
            <person name="Takahashi A."/>
            <person name="Kojima H."/>
            <person name="Watanabe M."/>
            <person name="Fukui M."/>
        </authorList>
    </citation>
    <scope>NUCLEOTIDE SEQUENCE</scope>
    <source>
        <strain evidence="2">SF6</strain>
    </source>
</reference>
<evidence type="ECO:0000256" key="1">
    <source>
        <dbReference type="SAM" id="MobiDB-lite"/>
    </source>
</evidence>